<sequence>MIAGEPTRTTVKRLKKAGFTPRDAKGSHTMYTCQHERVSVPIADGHRETSPGVVRKVLKAIADCTDNCG</sequence>
<accession>A0AC61N9N8</accession>
<dbReference type="EMBL" id="MZ274304">
    <property type="protein sequence ID" value="QYC54594.1"/>
    <property type="molecule type" value="Genomic_DNA"/>
</dbReference>
<name>A0AC61N9N8_9CAUD</name>
<proteinExistence type="predicted"/>
<evidence type="ECO:0000313" key="1">
    <source>
        <dbReference type="EMBL" id="QYC54594.1"/>
    </source>
</evidence>
<evidence type="ECO:0000313" key="2">
    <source>
        <dbReference type="Proteomes" id="UP000826558"/>
    </source>
</evidence>
<keyword evidence="2" id="KW-1185">Reference proteome</keyword>
<protein>
    <submittedName>
        <fullName evidence="1">HicA-like toxin</fullName>
    </submittedName>
</protein>
<reference evidence="1" key="1">
    <citation type="submission" date="2021-05" db="EMBL/GenBank/DDBJ databases">
        <authorList>
            <person name="Alejandro-Iglesias T.M."/>
            <person name="Baez-Cruz V.A."/>
            <person name="Bragalone-Rodriguez T."/>
            <person name="Braun-Zayas A."/>
            <person name="Carattini-Rivera A.Z."/>
            <person name="Castello-Casta F.M."/>
            <person name="Delgado-Torres D.N."/>
            <person name="Lopez-Castro L."/>
            <person name="Rivera-Torres A.P."/>
            <person name="Rodriguez-Diaz E.A."/>
            <person name="Tejas-Delatorre P.J."/>
            <person name="Torres-Carro S.E."/>
            <person name="Tristani-Rodriguez M."/>
            <person name="Vazquez E."/>
            <person name="Tolsma S."/>
            <person name="Caruso S.M."/>
            <person name="Garlena R.A."/>
            <person name="Russell D.A."/>
            <person name="Pope W.H."/>
            <person name="Jacobs-Se D."/>
            <person name="Hatfull G.F."/>
        </authorList>
    </citation>
    <scope>NUCLEOTIDE SEQUENCE</scope>
</reference>
<dbReference type="Proteomes" id="UP000826558">
    <property type="component" value="Segment"/>
</dbReference>
<organism evidence="1 2">
    <name type="scientific">Gordonia phage Agueybana</name>
    <dbReference type="NCBI Taxonomy" id="2859634"/>
    <lineage>
        <taxon>Viruses</taxon>
        <taxon>Duplodnaviria</taxon>
        <taxon>Heunggongvirae</taxon>
        <taxon>Uroviricota</taxon>
        <taxon>Caudoviricetes</taxon>
        <taxon>Nymbaxtervirinae</taxon>
        <taxon>Nymphadoravirus</taxon>
        <taxon>Nymphadoravirus agueybana</taxon>
    </lineage>
</organism>
<gene>
    <name evidence="1" type="primary">36</name>
    <name evidence="1" type="ORF">SEA_AGUEYBANA_36</name>
</gene>